<evidence type="ECO:0000256" key="4">
    <source>
        <dbReference type="ARBA" id="ARBA00022643"/>
    </source>
</evidence>
<reference evidence="6" key="1">
    <citation type="submission" date="2021-10" db="EMBL/GenBank/DDBJ databases">
        <title>Anaerobic single-cell dispensing facilitates the cultivation of human gut bacteria.</title>
        <authorList>
            <person name="Afrizal A."/>
        </authorList>
    </citation>
    <scope>NUCLEOTIDE SEQUENCE</scope>
    <source>
        <strain evidence="6">CLA-AA-H215</strain>
    </source>
</reference>
<comment type="function">
    <text evidence="1">Nitronate monooxygenase that uses molecular oxygen to catalyze the oxidative denitrification of alkyl nitronates. Acts on propionate 3-nitronate (P3N), the presumed physiological substrate. Probably functions in the detoxification of P3N, a metabolic poison produced by plants and fungi as a defense mechanism.</text>
</comment>
<gene>
    <name evidence="6" type="primary">fabK</name>
    <name evidence="6" type="ORF">LKD81_10900</name>
</gene>
<dbReference type="CDD" id="cd04730">
    <property type="entry name" value="NPD_like"/>
    <property type="match status" value="1"/>
</dbReference>
<organism evidence="6 7">
    <name type="scientific">Hominifimenecus microfluidus</name>
    <dbReference type="NCBI Taxonomy" id="2885348"/>
    <lineage>
        <taxon>Bacteria</taxon>
        <taxon>Bacillati</taxon>
        <taxon>Bacillota</taxon>
        <taxon>Clostridia</taxon>
        <taxon>Lachnospirales</taxon>
        <taxon>Lachnospiraceae</taxon>
        <taxon>Hominifimenecus</taxon>
    </lineage>
</organism>
<dbReference type="GO" id="GO:0018580">
    <property type="term" value="F:nitronate monooxygenase activity"/>
    <property type="evidence" value="ECO:0007669"/>
    <property type="project" value="InterPro"/>
</dbReference>
<keyword evidence="5" id="KW-0560">Oxidoreductase</keyword>
<dbReference type="PANTHER" id="PTHR32332:SF20">
    <property type="entry name" value="2-NITROPROPANE DIOXYGENASE-LIKE PROTEIN"/>
    <property type="match status" value="1"/>
</dbReference>
<dbReference type="PANTHER" id="PTHR32332">
    <property type="entry name" value="2-NITROPROPANE DIOXYGENASE"/>
    <property type="match status" value="1"/>
</dbReference>
<protein>
    <recommendedName>
        <fullName evidence="2">Probable nitronate monooxygenase</fullName>
    </recommendedName>
</protein>
<accession>A0AAE3EAB5</accession>
<dbReference type="InterPro" id="IPR004136">
    <property type="entry name" value="NMO"/>
</dbReference>
<dbReference type="InterPro" id="IPR013785">
    <property type="entry name" value="Aldolase_TIM"/>
</dbReference>
<keyword evidence="7" id="KW-1185">Reference proteome</keyword>
<evidence type="ECO:0000256" key="3">
    <source>
        <dbReference type="ARBA" id="ARBA00022630"/>
    </source>
</evidence>
<dbReference type="Pfam" id="PF03060">
    <property type="entry name" value="NMO"/>
    <property type="match status" value="1"/>
</dbReference>
<evidence type="ECO:0000313" key="6">
    <source>
        <dbReference type="EMBL" id="MCC2231501.1"/>
    </source>
</evidence>
<proteinExistence type="predicted"/>
<keyword evidence="4" id="KW-0288">FMN</keyword>
<dbReference type="RefSeq" id="WP_308454020.1">
    <property type="nucleotide sequence ID" value="NZ_JAJEQR010000031.1"/>
</dbReference>
<comment type="caution">
    <text evidence="6">The sequence shown here is derived from an EMBL/GenBank/DDBJ whole genome shotgun (WGS) entry which is preliminary data.</text>
</comment>
<evidence type="ECO:0000256" key="1">
    <source>
        <dbReference type="ARBA" id="ARBA00003535"/>
    </source>
</evidence>
<dbReference type="Gene3D" id="3.20.20.70">
    <property type="entry name" value="Aldolase class I"/>
    <property type="match status" value="1"/>
</dbReference>
<dbReference type="InterPro" id="IPR017569">
    <property type="entry name" value="Enoyl_ACP_red-II_put"/>
</dbReference>
<dbReference type="AlphaFoldDB" id="A0AAE3EAB5"/>
<name>A0AAE3EAB5_9FIRM</name>
<evidence type="ECO:0000256" key="2">
    <source>
        <dbReference type="ARBA" id="ARBA00013457"/>
    </source>
</evidence>
<dbReference type="EMBL" id="JAJEQR010000031">
    <property type="protein sequence ID" value="MCC2231501.1"/>
    <property type="molecule type" value="Genomic_DNA"/>
</dbReference>
<dbReference type="Proteomes" id="UP001198182">
    <property type="component" value="Unassembled WGS sequence"/>
</dbReference>
<evidence type="ECO:0000256" key="5">
    <source>
        <dbReference type="ARBA" id="ARBA00023002"/>
    </source>
</evidence>
<keyword evidence="3" id="KW-0285">Flavoprotein</keyword>
<dbReference type="SUPFAM" id="SSF51412">
    <property type="entry name" value="Inosine monophosphate dehydrogenase (IMPDH)"/>
    <property type="match status" value="1"/>
</dbReference>
<evidence type="ECO:0000313" key="7">
    <source>
        <dbReference type="Proteomes" id="UP001198182"/>
    </source>
</evidence>
<sequence>MKTRVTELLGISYPVIQGGMAHIAEYHLASAVSEAGGLGVIASANGSAERVKKEIEALRERTDQPFGVNIMLLSPHAAEVAQMAAEEKVPVITTGAGNPEKYMSLWKSAGIKVIPVVASVALAKRMERCGADAVIAEGCEAGGHIGELTSMTLIPQIADEVEIPVIGAGGVGDGRGLAAMLILGAEGVQVGTRFVVAEESIAHENYKQKILKARDIDSVVTGRSCGHPIRSVRNPHTRKYIEMEKSGASFEELEYLALGSLRRAVEEGDLENGNFMAGQIAGLIHKEQPCREILEELVTEAEALLGGSKPWER</sequence>
<dbReference type="NCBIfam" id="TIGR03151">
    <property type="entry name" value="enACPred_II"/>
    <property type="match status" value="1"/>
</dbReference>